<dbReference type="AlphaFoldDB" id="A0A5B7DX66"/>
<proteinExistence type="predicted"/>
<sequence>MQPESAITPLFRADKTVEIRDPLPLRSALRHHRLPAKLRCAICPENLRQSPCEKSSVYNFHLFLGSCLLYKTKADVILPLPSLSPLFLHPPLRCHTPAGPQAPRGVARLPWCVGSGVRREDVRGSHRGILPLMLPGCLLTCLRSASSCPPLDASLSSSSCCFHALPPAHIPTNACHLHPLTR</sequence>
<comment type="caution">
    <text evidence="1">The sequence shown here is derived from an EMBL/GenBank/DDBJ whole genome shotgun (WGS) entry which is preliminary data.</text>
</comment>
<evidence type="ECO:0000313" key="2">
    <source>
        <dbReference type="Proteomes" id="UP000324222"/>
    </source>
</evidence>
<evidence type="ECO:0000313" key="1">
    <source>
        <dbReference type="EMBL" id="MPC26292.1"/>
    </source>
</evidence>
<gene>
    <name evidence="1" type="ORF">E2C01_019428</name>
</gene>
<protein>
    <submittedName>
        <fullName evidence="1">Uncharacterized protein</fullName>
    </submittedName>
</protein>
<dbReference type="Proteomes" id="UP000324222">
    <property type="component" value="Unassembled WGS sequence"/>
</dbReference>
<keyword evidence="2" id="KW-1185">Reference proteome</keyword>
<accession>A0A5B7DX66</accession>
<reference evidence="1 2" key="1">
    <citation type="submission" date="2019-05" db="EMBL/GenBank/DDBJ databases">
        <title>Another draft genome of Portunus trituberculatus and its Hox gene families provides insights of decapod evolution.</title>
        <authorList>
            <person name="Jeong J.-H."/>
            <person name="Song I."/>
            <person name="Kim S."/>
            <person name="Choi T."/>
            <person name="Kim D."/>
            <person name="Ryu S."/>
            <person name="Kim W."/>
        </authorList>
    </citation>
    <scope>NUCLEOTIDE SEQUENCE [LARGE SCALE GENOMIC DNA]</scope>
    <source>
        <tissue evidence="1">Muscle</tissue>
    </source>
</reference>
<dbReference type="EMBL" id="VSRR010001582">
    <property type="protein sequence ID" value="MPC26292.1"/>
    <property type="molecule type" value="Genomic_DNA"/>
</dbReference>
<organism evidence="1 2">
    <name type="scientific">Portunus trituberculatus</name>
    <name type="common">Swimming crab</name>
    <name type="synonym">Neptunus trituberculatus</name>
    <dbReference type="NCBI Taxonomy" id="210409"/>
    <lineage>
        <taxon>Eukaryota</taxon>
        <taxon>Metazoa</taxon>
        <taxon>Ecdysozoa</taxon>
        <taxon>Arthropoda</taxon>
        <taxon>Crustacea</taxon>
        <taxon>Multicrustacea</taxon>
        <taxon>Malacostraca</taxon>
        <taxon>Eumalacostraca</taxon>
        <taxon>Eucarida</taxon>
        <taxon>Decapoda</taxon>
        <taxon>Pleocyemata</taxon>
        <taxon>Brachyura</taxon>
        <taxon>Eubrachyura</taxon>
        <taxon>Portunoidea</taxon>
        <taxon>Portunidae</taxon>
        <taxon>Portuninae</taxon>
        <taxon>Portunus</taxon>
    </lineage>
</organism>
<name>A0A5B7DX66_PORTR</name>